<dbReference type="Proteomes" id="UP001500282">
    <property type="component" value="Unassembled WGS sequence"/>
</dbReference>
<evidence type="ECO:0000313" key="2">
    <source>
        <dbReference type="Proteomes" id="UP001500282"/>
    </source>
</evidence>
<keyword evidence="2" id="KW-1185">Reference proteome</keyword>
<gene>
    <name evidence="1" type="ORF">GCM10009579_00040</name>
</gene>
<dbReference type="EMBL" id="BAAAIH010000001">
    <property type="protein sequence ID" value="GAA1246515.1"/>
    <property type="molecule type" value="Genomic_DNA"/>
</dbReference>
<evidence type="ECO:0000313" key="1">
    <source>
        <dbReference type="EMBL" id="GAA1246515.1"/>
    </source>
</evidence>
<organism evidence="1 2">
    <name type="scientific">Streptomyces javensis</name>
    <dbReference type="NCBI Taxonomy" id="114698"/>
    <lineage>
        <taxon>Bacteria</taxon>
        <taxon>Bacillati</taxon>
        <taxon>Actinomycetota</taxon>
        <taxon>Actinomycetes</taxon>
        <taxon>Kitasatosporales</taxon>
        <taxon>Streptomycetaceae</taxon>
        <taxon>Streptomyces</taxon>
        <taxon>Streptomyces violaceusniger group</taxon>
    </lineage>
</organism>
<name>A0ABP4H140_9ACTN</name>
<proteinExistence type="predicted"/>
<comment type="caution">
    <text evidence="1">The sequence shown here is derived from an EMBL/GenBank/DDBJ whole genome shotgun (WGS) entry which is preliminary data.</text>
</comment>
<reference evidence="2" key="1">
    <citation type="journal article" date="2019" name="Int. J. Syst. Evol. Microbiol.">
        <title>The Global Catalogue of Microorganisms (GCM) 10K type strain sequencing project: providing services to taxonomists for standard genome sequencing and annotation.</title>
        <authorList>
            <consortium name="The Broad Institute Genomics Platform"/>
            <consortium name="The Broad Institute Genome Sequencing Center for Infectious Disease"/>
            <person name="Wu L."/>
            <person name="Ma J."/>
        </authorList>
    </citation>
    <scope>NUCLEOTIDE SEQUENCE [LARGE SCALE GENOMIC DNA]</scope>
    <source>
        <strain evidence="2">JCM 11448</strain>
    </source>
</reference>
<protein>
    <submittedName>
        <fullName evidence="1">Uncharacterized protein</fullName>
    </submittedName>
</protein>
<sequence>MTWNGGLLSPRFESDQLPPEVIERVLAAELVNQERDRRGLVCPATAKAPAECRAEPPRGHGATGVLVTRGRTRVMTRGDLSAAAVST</sequence>
<accession>A0ABP4H140</accession>